<dbReference type="Proteomes" id="UP001283361">
    <property type="component" value="Unassembled WGS sequence"/>
</dbReference>
<feature type="compositionally biased region" description="Basic and acidic residues" evidence="1">
    <location>
        <begin position="297"/>
        <end position="308"/>
    </location>
</feature>
<feature type="transmembrane region" description="Helical" evidence="2">
    <location>
        <begin position="339"/>
        <end position="361"/>
    </location>
</feature>
<protein>
    <submittedName>
        <fullName evidence="3">Uncharacterized protein</fullName>
    </submittedName>
</protein>
<dbReference type="AlphaFoldDB" id="A0AAE0Y9F9"/>
<evidence type="ECO:0000313" key="4">
    <source>
        <dbReference type="Proteomes" id="UP001283361"/>
    </source>
</evidence>
<feature type="region of interest" description="Disordered" evidence="1">
    <location>
        <begin position="231"/>
        <end position="250"/>
    </location>
</feature>
<gene>
    <name evidence="3" type="ORF">RRG08_063236</name>
</gene>
<feature type="region of interest" description="Disordered" evidence="1">
    <location>
        <begin position="288"/>
        <end position="309"/>
    </location>
</feature>
<sequence>MIQISATRPLVEKELDTPFLSDLRHPSTRGERARHTFSVRSPPPVHSWSKSQTHLLCQISATRPLVEKEPDTPSLSDLRHPSTRGARARHTFSVRSPPPVHSWSKSQTHLLCQISATRPLVEKELDTPSLSDLRHPSTRGARARHTFSVRSPPPVHSWSKSQTHLLCQISATRPLVEQEPDTPSLSDLRHPSTRGARARHTFSVRSPPPVHSWSKSQTHLLCQISATRPLVEQEPDTPSLSDLRHPSTRRARARHTFSVRSPPPVHSWSKSQTHLLCQISATRPLVAQEPDTPSLSDLRHPSTRDDYGRGFSVSKNDALTICGFDIEKNKRKTSKTHSFRYRLATALILIFVPIFSLAMIISSHGYTRPA</sequence>
<organism evidence="3 4">
    <name type="scientific">Elysia crispata</name>
    <name type="common">lettuce slug</name>
    <dbReference type="NCBI Taxonomy" id="231223"/>
    <lineage>
        <taxon>Eukaryota</taxon>
        <taxon>Metazoa</taxon>
        <taxon>Spiralia</taxon>
        <taxon>Lophotrochozoa</taxon>
        <taxon>Mollusca</taxon>
        <taxon>Gastropoda</taxon>
        <taxon>Heterobranchia</taxon>
        <taxon>Euthyneura</taxon>
        <taxon>Panpulmonata</taxon>
        <taxon>Sacoglossa</taxon>
        <taxon>Placobranchoidea</taxon>
        <taxon>Plakobranchidae</taxon>
        <taxon>Elysia</taxon>
    </lineage>
</organism>
<evidence type="ECO:0000256" key="2">
    <source>
        <dbReference type="SAM" id="Phobius"/>
    </source>
</evidence>
<keyword evidence="4" id="KW-1185">Reference proteome</keyword>
<reference evidence="3" key="1">
    <citation type="journal article" date="2023" name="G3 (Bethesda)">
        <title>A reference genome for the long-term kleptoplast-retaining sea slug Elysia crispata morphotype clarki.</title>
        <authorList>
            <person name="Eastman K.E."/>
            <person name="Pendleton A.L."/>
            <person name="Shaikh M.A."/>
            <person name="Suttiyut T."/>
            <person name="Ogas R."/>
            <person name="Tomko P."/>
            <person name="Gavelis G."/>
            <person name="Widhalm J.R."/>
            <person name="Wisecaver J.H."/>
        </authorList>
    </citation>
    <scope>NUCLEOTIDE SEQUENCE</scope>
    <source>
        <strain evidence="3">ECLA1</strain>
    </source>
</reference>
<keyword evidence="2" id="KW-1133">Transmembrane helix</keyword>
<feature type="region of interest" description="Disordered" evidence="1">
    <location>
        <begin position="65"/>
        <end position="103"/>
    </location>
</feature>
<name>A0AAE0Y9F9_9GAST</name>
<comment type="caution">
    <text evidence="3">The sequence shown here is derived from an EMBL/GenBank/DDBJ whole genome shotgun (WGS) entry which is preliminary data.</text>
</comment>
<proteinExistence type="predicted"/>
<evidence type="ECO:0000313" key="3">
    <source>
        <dbReference type="EMBL" id="KAK3737830.1"/>
    </source>
</evidence>
<feature type="region of interest" description="Disordered" evidence="1">
    <location>
        <begin position="125"/>
        <end position="160"/>
    </location>
</feature>
<accession>A0AAE0Y9F9</accession>
<keyword evidence="2" id="KW-0472">Membrane</keyword>
<feature type="region of interest" description="Disordered" evidence="1">
    <location>
        <begin position="21"/>
        <end position="50"/>
    </location>
</feature>
<feature type="compositionally biased region" description="Basic and acidic residues" evidence="1">
    <location>
        <begin position="21"/>
        <end position="34"/>
    </location>
</feature>
<feature type="region of interest" description="Disordered" evidence="1">
    <location>
        <begin position="176"/>
        <end position="215"/>
    </location>
</feature>
<keyword evidence="2" id="KW-0812">Transmembrane</keyword>
<evidence type="ECO:0000256" key="1">
    <source>
        <dbReference type="SAM" id="MobiDB-lite"/>
    </source>
</evidence>
<dbReference type="EMBL" id="JAWDGP010006613">
    <property type="protein sequence ID" value="KAK3737830.1"/>
    <property type="molecule type" value="Genomic_DNA"/>
</dbReference>